<dbReference type="Proteomes" id="UP000619265">
    <property type="component" value="Unassembled WGS sequence"/>
</dbReference>
<dbReference type="Pfam" id="PF03547">
    <property type="entry name" value="Mem_trans"/>
    <property type="match status" value="1"/>
</dbReference>
<evidence type="ECO:0008006" key="13">
    <source>
        <dbReference type="Google" id="ProtNLM"/>
    </source>
</evidence>
<feature type="transmembrane region" description="Helical" evidence="10">
    <location>
        <begin position="428"/>
        <end position="449"/>
    </location>
</feature>
<keyword evidence="7" id="KW-0927">Auxin signaling pathway</keyword>
<feature type="transmembrane region" description="Helical" evidence="10">
    <location>
        <begin position="325"/>
        <end position="346"/>
    </location>
</feature>
<keyword evidence="5 10" id="KW-1133">Transmembrane helix</keyword>
<feature type="transmembrane region" description="Helical" evidence="10">
    <location>
        <begin position="358"/>
        <end position="378"/>
    </location>
</feature>
<feature type="transmembrane region" description="Helical" evidence="10">
    <location>
        <begin position="398"/>
        <end position="416"/>
    </location>
</feature>
<reference evidence="11" key="1">
    <citation type="submission" date="2015-10" db="EMBL/GenBank/DDBJ databases">
        <authorList>
            <person name="Martinez-Garcia P.J."/>
            <person name="Crepeau M.W."/>
            <person name="Puiu D."/>
            <person name="Gonzalez-Ibeas D."/>
            <person name="Whalen J."/>
            <person name="Stevens K."/>
            <person name="Paul R."/>
            <person name="Butterfield T."/>
            <person name="Britton M."/>
            <person name="Reagan R."/>
            <person name="Chakraborty S."/>
            <person name="Walawage S.L."/>
            <person name="Vasquez-Gross H.A."/>
            <person name="Cardeno C."/>
            <person name="Famula R."/>
            <person name="Pratt K."/>
            <person name="Kuruganti S."/>
            <person name="Aradhya M.K."/>
            <person name="Leslie C.A."/>
            <person name="Dandekar A.M."/>
            <person name="Salzberg S.L."/>
            <person name="Wegrzyn J.L."/>
            <person name="Langley C.H."/>
            <person name="Neale D.B."/>
        </authorList>
    </citation>
    <scope>NUCLEOTIDE SEQUENCE</scope>
    <source>
        <tissue evidence="11">Leaves</tissue>
    </source>
</reference>
<dbReference type="GO" id="GO:0080162">
    <property type="term" value="P:endoplasmic reticulum to cytosol auxin transport"/>
    <property type="evidence" value="ECO:0007669"/>
    <property type="project" value="InterPro"/>
</dbReference>
<comment type="subcellular location">
    <subcellularLocation>
        <location evidence="1">Endoplasmic reticulum membrane</location>
        <topology evidence="1">Multi-pass membrane protein</topology>
    </subcellularLocation>
</comment>
<keyword evidence="4" id="KW-0256">Endoplasmic reticulum</keyword>
<keyword evidence="2" id="KW-0813">Transport</keyword>
<evidence type="ECO:0000256" key="1">
    <source>
        <dbReference type="ARBA" id="ARBA00004477"/>
    </source>
</evidence>
<evidence type="ECO:0000313" key="12">
    <source>
        <dbReference type="Proteomes" id="UP000619265"/>
    </source>
</evidence>
<evidence type="ECO:0000313" key="11">
    <source>
        <dbReference type="EMBL" id="KAF5462279.1"/>
    </source>
</evidence>
<feature type="transmembrane region" description="Helical" evidence="10">
    <location>
        <begin position="27"/>
        <end position="51"/>
    </location>
</feature>
<comment type="similarity">
    <text evidence="9">Belongs to the auxin efflux carrier (TC 2.A.69.2) family.</text>
</comment>
<feature type="transmembrane region" description="Helical" evidence="10">
    <location>
        <begin position="171"/>
        <end position="192"/>
    </location>
</feature>
<proteinExistence type="inferred from homology"/>
<dbReference type="EMBL" id="LIHL02000008">
    <property type="protein sequence ID" value="KAF5462279.1"/>
    <property type="molecule type" value="Genomic_DNA"/>
</dbReference>
<dbReference type="GO" id="GO:0009734">
    <property type="term" value="P:auxin-activated signaling pathway"/>
    <property type="evidence" value="ECO:0007669"/>
    <property type="project" value="UniProtKB-KW"/>
</dbReference>
<feature type="transmembrane region" description="Helical" evidence="10">
    <location>
        <begin position="130"/>
        <end position="151"/>
    </location>
</feature>
<feature type="transmembrane region" description="Helical" evidence="10">
    <location>
        <begin position="67"/>
        <end position="85"/>
    </location>
</feature>
<evidence type="ECO:0000256" key="5">
    <source>
        <dbReference type="ARBA" id="ARBA00022989"/>
    </source>
</evidence>
<reference evidence="11" key="2">
    <citation type="submission" date="2020-03" db="EMBL/GenBank/DDBJ databases">
        <title>Walnut 2.0.</title>
        <authorList>
            <person name="Marrano A."/>
            <person name="Britton M."/>
            <person name="Zimin A.V."/>
            <person name="Zaini P.A."/>
            <person name="Workman R."/>
            <person name="Puiu D."/>
            <person name="Bianco L."/>
            <person name="Allen B.J."/>
            <person name="Troggio M."/>
            <person name="Leslie C.A."/>
            <person name="Timp W."/>
            <person name="Dendekar A."/>
            <person name="Salzberg S.L."/>
            <person name="Neale D.B."/>
        </authorList>
    </citation>
    <scope>NUCLEOTIDE SEQUENCE</scope>
    <source>
        <tissue evidence="11">Leaves</tissue>
    </source>
</reference>
<keyword evidence="3 10" id="KW-0812">Transmembrane</keyword>
<keyword evidence="6 10" id="KW-0472">Membrane</keyword>
<dbReference type="PANTHER" id="PTHR31651:SF33">
    <property type="entry name" value="PROTEIN PIN-LIKES 1"/>
    <property type="match status" value="1"/>
</dbReference>
<evidence type="ECO:0000256" key="8">
    <source>
        <dbReference type="ARBA" id="ARBA00025100"/>
    </source>
</evidence>
<accession>A0A833X6C8</accession>
<feature type="transmembrane region" description="Helical" evidence="10">
    <location>
        <begin position="97"/>
        <end position="118"/>
    </location>
</feature>
<evidence type="ECO:0000256" key="2">
    <source>
        <dbReference type="ARBA" id="ARBA00022448"/>
    </source>
</evidence>
<dbReference type="InterPro" id="IPR045033">
    <property type="entry name" value="PILS1/3/4/5/7"/>
</dbReference>
<evidence type="ECO:0000256" key="7">
    <source>
        <dbReference type="ARBA" id="ARBA00023294"/>
    </source>
</evidence>
<feature type="transmembrane region" description="Helical" evidence="10">
    <location>
        <begin position="285"/>
        <end position="305"/>
    </location>
</feature>
<organism evidence="11 12">
    <name type="scientific">Juglans regia</name>
    <name type="common">English walnut</name>
    <dbReference type="NCBI Taxonomy" id="51240"/>
    <lineage>
        <taxon>Eukaryota</taxon>
        <taxon>Viridiplantae</taxon>
        <taxon>Streptophyta</taxon>
        <taxon>Embryophyta</taxon>
        <taxon>Tracheophyta</taxon>
        <taxon>Spermatophyta</taxon>
        <taxon>Magnoliopsida</taxon>
        <taxon>eudicotyledons</taxon>
        <taxon>Gunneridae</taxon>
        <taxon>Pentapetalae</taxon>
        <taxon>rosids</taxon>
        <taxon>fabids</taxon>
        <taxon>Fagales</taxon>
        <taxon>Juglandaceae</taxon>
        <taxon>Juglans</taxon>
    </lineage>
</organism>
<evidence type="ECO:0000256" key="4">
    <source>
        <dbReference type="ARBA" id="ARBA00022824"/>
    </source>
</evidence>
<dbReference type="PANTHER" id="PTHR31651">
    <property type="match status" value="1"/>
</dbReference>
<evidence type="ECO:0000256" key="10">
    <source>
        <dbReference type="SAM" id="Phobius"/>
    </source>
</evidence>
<dbReference type="Gramene" id="Jr08_10110_p1">
    <property type="protein sequence ID" value="cds.Jr08_10110_p1"/>
    <property type="gene ID" value="Jr08_10110"/>
</dbReference>
<protein>
    <recommendedName>
        <fullName evidence="13">Protein PIN-LIKES 3-like</fullName>
    </recommendedName>
</protein>
<evidence type="ECO:0000256" key="3">
    <source>
        <dbReference type="ARBA" id="ARBA00022692"/>
    </source>
</evidence>
<dbReference type="GO" id="GO:0005789">
    <property type="term" value="C:endoplasmic reticulum membrane"/>
    <property type="evidence" value="ECO:0007669"/>
    <property type="project" value="UniProtKB-SubCell"/>
</dbReference>
<dbReference type="AlphaFoldDB" id="A0A833X6C8"/>
<comment type="function">
    <text evidence="8">Involved in cellular auxin homeostasis by regulating auxin metabolism. Regulates intracellular auxin accumulation at the endoplasmic reticulum and thus auxin availability for nuclear auxin signaling.</text>
</comment>
<dbReference type="InterPro" id="IPR004776">
    <property type="entry name" value="Mem_transp_PIN-like"/>
</dbReference>
<evidence type="ECO:0000256" key="9">
    <source>
        <dbReference type="ARBA" id="ARBA00025752"/>
    </source>
</evidence>
<sequence>MDDIEPRKKEVLLRSFSRLRGNLNMKLLHLFITASIPVLKLLLITGLGAYLARDSIDILGEDARKHLNTVVFYVFSPALVASYLAQTITSTSMVKMWFMPINILITFIIGSILGWIVILVTRAPPHLRGLILGCCAAGNLGNILLIIIPSICKEKGGPFGAPDVCQTYGMGYVSLSMAIGSIYLWSYVYNIIRIFSRRSTKGSEVREISISMPSKESSTSVLESCIEPLPSSSKDMIAEDNEHHQCAVPCSRSVEKPEVVSSINMVSVTDKVKQKISMMFRKTDLNAILAPSTIAAIVGFAIGLVPEIRKLMIGEGAPLRVIQDSVLLLGDGTIAAMTLIIGGNLVNGLQGQGIRKSLIIGIVVVRYIALPLTGIFIIKGAHQIGLVHSDPLYRFILLLQYVVPPAMNIGVITQLFGAGESECSVIMLWTYALASISLTLWSAVFMWLVA</sequence>
<gene>
    <name evidence="11" type="ORF">F2P56_018300</name>
</gene>
<evidence type="ECO:0000256" key="6">
    <source>
        <dbReference type="ARBA" id="ARBA00023136"/>
    </source>
</evidence>
<comment type="caution">
    <text evidence="11">The sequence shown here is derived from an EMBL/GenBank/DDBJ whole genome shotgun (WGS) entry which is preliminary data.</text>
</comment>
<name>A0A833X6C8_JUGRE</name>